<evidence type="ECO:0000313" key="2">
    <source>
        <dbReference type="Proteomes" id="UP000799440"/>
    </source>
</evidence>
<keyword evidence="2" id="KW-1185">Reference proteome</keyword>
<sequence length="145" mass="15379">MLTVPHPVHQLSLHYFSAPSAAAAPRLLSACQTPTRSALVSLQCSTRSSPELLLSPSSVPVRVWTPCWLSTVAGAGAPLHGLTEGDGDNGTHGCARHSRRPLLQLAAASRYVCRRCVFSFSARRFCSVTAEGRGLGEAQMGRLAP</sequence>
<evidence type="ECO:0000313" key="1">
    <source>
        <dbReference type="EMBL" id="KAF2745570.1"/>
    </source>
</evidence>
<gene>
    <name evidence="1" type="ORF">M011DRAFT_128630</name>
</gene>
<dbReference type="Proteomes" id="UP000799440">
    <property type="component" value="Unassembled WGS sequence"/>
</dbReference>
<reference evidence="1" key="1">
    <citation type="journal article" date="2020" name="Stud. Mycol.">
        <title>101 Dothideomycetes genomes: a test case for predicting lifestyles and emergence of pathogens.</title>
        <authorList>
            <person name="Haridas S."/>
            <person name="Albert R."/>
            <person name="Binder M."/>
            <person name="Bloem J."/>
            <person name="Labutti K."/>
            <person name="Salamov A."/>
            <person name="Andreopoulos B."/>
            <person name="Baker S."/>
            <person name="Barry K."/>
            <person name="Bills G."/>
            <person name="Bluhm B."/>
            <person name="Cannon C."/>
            <person name="Castanera R."/>
            <person name="Culley D."/>
            <person name="Daum C."/>
            <person name="Ezra D."/>
            <person name="Gonzalez J."/>
            <person name="Henrissat B."/>
            <person name="Kuo A."/>
            <person name="Liang C."/>
            <person name="Lipzen A."/>
            <person name="Lutzoni F."/>
            <person name="Magnuson J."/>
            <person name="Mondo S."/>
            <person name="Nolan M."/>
            <person name="Ohm R."/>
            <person name="Pangilinan J."/>
            <person name="Park H.-J."/>
            <person name="Ramirez L."/>
            <person name="Alfaro M."/>
            <person name="Sun H."/>
            <person name="Tritt A."/>
            <person name="Yoshinaga Y."/>
            <person name="Zwiers L.-H."/>
            <person name="Turgeon B."/>
            <person name="Goodwin S."/>
            <person name="Spatafora J."/>
            <person name="Crous P."/>
            <person name="Grigoriev I."/>
        </authorList>
    </citation>
    <scope>NUCLEOTIDE SEQUENCE</scope>
    <source>
        <strain evidence="1">CBS 119925</strain>
    </source>
</reference>
<dbReference type="EMBL" id="MU006581">
    <property type="protein sequence ID" value="KAF2745570.1"/>
    <property type="molecule type" value="Genomic_DNA"/>
</dbReference>
<name>A0A6A6V7T1_9PLEO</name>
<organism evidence="1 2">
    <name type="scientific">Sporormia fimetaria CBS 119925</name>
    <dbReference type="NCBI Taxonomy" id="1340428"/>
    <lineage>
        <taxon>Eukaryota</taxon>
        <taxon>Fungi</taxon>
        <taxon>Dikarya</taxon>
        <taxon>Ascomycota</taxon>
        <taxon>Pezizomycotina</taxon>
        <taxon>Dothideomycetes</taxon>
        <taxon>Pleosporomycetidae</taxon>
        <taxon>Pleosporales</taxon>
        <taxon>Sporormiaceae</taxon>
        <taxon>Sporormia</taxon>
    </lineage>
</organism>
<dbReference type="AlphaFoldDB" id="A0A6A6V7T1"/>
<proteinExistence type="predicted"/>
<protein>
    <submittedName>
        <fullName evidence="1">Uncharacterized protein</fullName>
    </submittedName>
</protein>
<accession>A0A6A6V7T1</accession>